<dbReference type="EMBL" id="BNCP01000001">
    <property type="protein sequence ID" value="GIL69503.1"/>
    <property type="molecule type" value="Genomic_DNA"/>
</dbReference>
<keyword evidence="2" id="KW-0812">Transmembrane</keyword>
<organism evidence="3 4">
    <name type="scientific">Volvox reticuliferus</name>
    <dbReference type="NCBI Taxonomy" id="1737510"/>
    <lineage>
        <taxon>Eukaryota</taxon>
        <taxon>Viridiplantae</taxon>
        <taxon>Chlorophyta</taxon>
        <taxon>core chlorophytes</taxon>
        <taxon>Chlorophyceae</taxon>
        <taxon>CS clade</taxon>
        <taxon>Chlamydomonadales</taxon>
        <taxon>Volvocaceae</taxon>
        <taxon>Volvox</taxon>
    </lineage>
</organism>
<evidence type="ECO:0000256" key="1">
    <source>
        <dbReference type="SAM" id="MobiDB-lite"/>
    </source>
</evidence>
<proteinExistence type="predicted"/>
<keyword evidence="2" id="KW-0472">Membrane</keyword>
<feature type="transmembrane region" description="Helical" evidence="2">
    <location>
        <begin position="495"/>
        <end position="515"/>
    </location>
</feature>
<feature type="transmembrane region" description="Helical" evidence="2">
    <location>
        <begin position="407"/>
        <end position="428"/>
    </location>
</feature>
<feature type="region of interest" description="Disordered" evidence="1">
    <location>
        <begin position="303"/>
        <end position="322"/>
    </location>
</feature>
<feature type="non-terminal residue" evidence="3">
    <location>
        <position position="724"/>
    </location>
</feature>
<dbReference type="OrthoDB" id="552597at2759"/>
<sequence>FAIRENEALDRRHLFQKYLHAATVMFPAIMITKCQPLVNPTPLLRLKPGVQRIIYPGTRILISIRNASVGKADSAGTHQDKENGHHTAKANHMEDDVITHSHGHEGSGSAHGGHSEGHGHGHGGVEGAVHQVQHRAAEKSAFKFLEAVAERLTSKQVMQHVGSKVLSSAAEKAGERIGERAGERLVERLAERAGERLTERVGERVLERAGERVAERAGERLAERMGERVAERMGERMAERVAERAGERLAERAGERLAERVGERMAERVAERAGERLAERAGERLAERAGERLAERVAERAGERMAERLGEQALTKGSTRVGTHAAEALAGRLLEPTTAAGERTATAAAMAAASRVTEHGTSAAAAHGAGAAAAHGAGSRGGLSVLDMAIQKVLGSRLGRRFLTPQLLARVGRGAMVALPAIGALFVAHLAHQDYERMMEERHNGHLAAFLGFLVAFTFDVLDVLAHIAVVVGLLHQHFQVGLHVPHSVLHSVEGAGIAIAVISTVAAAAAEILAMRRNLAIANTAAAMEASAAAASAAGAVHGSTAKKDGAPHLAMEAVLPSIDAIRRHVDGAGIAVSSATAVMADKAHGSVIASAGKSGSASIAALGVLSAVEVEERTSAVLKAAAMEAQITAATSPERHGPVAVSYNAAVEAAAAVVTATVAAEVSAALMAGGSSANSSAIPRPADNANPSTGVLSSAWHGGAIDKNGDGVNGNDRGSNSL</sequence>
<protein>
    <submittedName>
        <fullName evidence="3">Uncharacterized protein</fullName>
    </submittedName>
</protein>
<feature type="region of interest" description="Disordered" evidence="1">
    <location>
        <begin position="679"/>
        <end position="724"/>
    </location>
</feature>
<evidence type="ECO:0000256" key="2">
    <source>
        <dbReference type="SAM" id="Phobius"/>
    </source>
</evidence>
<feature type="transmembrane region" description="Helical" evidence="2">
    <location>
        <begin position="449"/>
        <end position="475"/>
    </location>
</feature>
<gene>
    <name evidence="3" type="ORF">Vretifemale_422</name>
</gene>
<name>A0A8J4BY67_9CHLO</name>
<dbReference type="AlphaFoldDB" id="A0A8J4BY67"/>
<accession>A0A8J4BY67</accession>
<evidence type="ECO:0000313" key="3">
    <source>
        <dbReference type="EMBL" id="GIL69503.1"/>
    </source>
</evidence>
<keyword evidence="2" id="KW-1133">Transmembrane helix</keyword>
<evidence type="ECO:0000313" key="4">
    <source>
        <dbReference type="Proteomes" id="UP000747110"/>
    </source>
</evidence>
<keyword evidence="4" id="KW-1185">Reference proteome</keyword>
<reference evidence="3" key="1">
    <citation type="journal article" date="2021" name="Proc. Natl. Acad. Sci. U.S.A.">
        <title>Three genomes in the algal genus Volvox reveal the fate of a haploid sex-determining region after a transition to homothallism.</title>
        <authorList>
            <person name="Yamamoto K."/>
            <person name="Hamaji T."/>
            <person name="Kawai-Toyooka H."/>
            <person name="Matsuzaki R."/>
            <person name="Takahashi F."/>
            <person name="Nishimura Y."/>
            <person name="Kawachi M."/>
            <person name="Noguchi H."/>
            <person name="Minakuchi Y."/>
            <person name="Umen J.G."/>
            <person name="Toyoda A."/>
            <person name="Nozaki H."/>
        </authorList>
    </citation>
    <scope>NUCLEOTIDE SEQUENCE</scope>
    <source>
        <strain evidence="3">NIES-3786</strain>
    </source>
</reference>
<dbReference type="Proteomes" id="UP000747110">
    <property type="component" value="Unassembled WGS sequence"/>
</dbReference>
<feature type="region of interest" description="Disordered" evidence="1">
    <location>
        <begin position="99"/>
        <end position="125"/>
    </location>
</feature>
<comment type="caution">
    <text evidence="3">The sequence shown here is derived from an EMBL/GenBank/DDBJ whole genome shotgun (WGS) entry which is preliminary data.</text>
</comment>